<proteinExistence type="predicted"/>
<dbReference type="PANTHER" id="PTHR43037">
    <property type="entry name" value="UNNAMED PRODUCT-RELATED"/>
    <property type="match status" value="1"/>
</dbReference>
<protein>
    <submittedName>
        <fullName evidence="4">Phospholipase/carboxylesterase protein</fullName>
    </submittedName>
</protein>
<organism evidence="4 5">
    <name type="scientific">Lysobacter enzymogenes</name>
    <dbReference type="NCBI Taxonomy" id="69"/>
    <lineage>
        <taxon>Bacteria</taxon>
        <taxon>Pseudomonadati</taxon>
        <taxon>Pseudomonadota</taxon>
        <taxon>Gammaproteobacteria</taxon>
        <taxon>Lysobacterales</taxon>
        <taxon>Lysobacteraceae</taxon>
        <taxon>Lysobacter</taxon>
    </lineage>
</organism>
<sequence length="296" mass="31978">MPGRRSFRVASALSLSFALAALAACQSAAPRPDAATAAHAPADSAMTDPRAHGRFVSRELSLADGVIHRYQVFIPSRAAGGETPPLILFVHGSGERGDDNRKQVEVGLAPAIRERLDSFPAIVAFPQMHKDKADKHRFNLTALAVLDAVQAEFGGDPARTYMTGLSMGGFASFDLALMQPQRFAAVVPVCGGFDAPKAGDHERVEQLGGLWSLDDAAQRMKGQPFWIFHGAQDDVVPPQRSREMVAALKRAGAQVRYTEFPEADHNAWDAAYASEELWTWLFAQRRPDAASSAAGR</sequence>
<evidence type="ECO:0000313" key="4">
    <source>
        <dbReference type="EMBL" id="BAV99223.1"/>
    </source>
</evidence>
<dbReference type="Proteomes" id="UP000218824">
    <property type="component" value="Chromosome"/>
</dbReference>
<dbReference type="GO" id="GO:0008236">
    <property type="term" value="F:serine-type peptidase activity"/>
    <property type="evidence" value="ECO:0007669"/>
    <property type="project" value="InterPro"/>
</dbReference>
<evidence type="ECO:0000313" key="5">
    <source>
        <dbReference type="Proteomes" id="UP000218824"/>
    </source>
</evidence>
<gene>
    <name evidence="4" type="ORF">LEN_3736</name>
</gene>
<dbReference type="Gene3D" id="3.40.50.1820">
    <property type="entry name" value="alpha/beta hydrolase"/>
    <property type="match status" value="1"/>
</dbReference>
<accession>A0AAU9AP56</accession>
<dbReference type="AlphaFoldDB" id="A0AAU9AP56"/>
<evidence type="ECO:0000259" key="3">
    <source>
        <dbReference type="Pfam" id="PF00326"/>
    </source>
</evidence>
<dbReference type="InterPro" id="IPR001375">
    <property type="entry name" value="Peptidase_S9_cat"/>
</dbReference>
<keyword evidence="1 2" id="KW-0732">Signal</keyword>
<feature type="domain" description="Peptidase S9 prolyl oligopeptidase catalytic" evidence="3">
    <location>
        <begin position="143"/>
        <end position="276"/>
    </location>
</feature>
<dbReference type="EMBL" id="AP014940">
    <property type="protein sequence ID" value="BAV99223.1"/>
    <property type="molecule type" value="Genomic_DNA"/>
</dbReference>
<dbReference type="PANTHER" id="PTHR43037:SF1">
    <property type="entry name" value="BLL1128 PROTEIN"/>
    <property type="match status" value="1"/>
</dbReference>
<reference evidence="4 5" key="1">
    <citation type="journal article" date="2017" name="DNA Res.">
        <title>Complete genome sequence and expression profile of the commercial lytic enzyme producer Lysobacter enzymogenes M497-1.</title>
        <authorList>
            <person name="Takami H."/>
            <person name="Toyoda A."/>
            <person name="Uchiyama I."/>
            <person name="Itoh T."/>
            <person name="Takaki Y."/>
            <person name="Arai W."/>
            <person name="Nishi S."/>
            <person name="Kawai M."/>
            <person name="Shinya K."/>
            <person name="Ikeda H."/>
        </authorList>
    </citation>
    <scope>NUCLEOTIDE SEQUENCE [LARGE SCALE GENOMIC DNA]</scope>
    <source>
        <strain evidence="4 5">M497-1</strain>
    </source>
</reference>
<feature type="chain" id="PRO_5043728631" evidence="2">
    <location>
        <begin position="24"/>
        <end position="296"/>
    </location>
</feature>
<name>A0AAU9AP56_LYSEN</name>
<evidence type="ECO:0000256" key="1">
    <source>
        <dbReference type="ARBA" id="ARBA00022729"/>
    </source>
</evidence>
<dbReference type="KEGG" id="lem:LEN_3736"/>
<evidence type="ECO:0000256" key="2">
    <source>
        <dbReference type="SAM" id="SignalP"/>
    </source>
</evidence>
<dbReference type="PROSITE" id="PS51257">
    <property type="entry name" value="PROKAR_LIPOPROTEIN"/>
    <property type="match status" value="1"/>
</dbReference>
<dbReference type="SUPFAM" id="SSF53474">
    <property type="entry name" value="alpha/beta-Hydrolases"/>
    <property type="match status" value="1"/>
</dbReference>
<dbReference type="Pfam" id="PF00326">
    <property type="entry name" value="Peptidase_S9"/>
    <property type="match status" value="1"/>
</dbReference>
<dbReference type="InterPro" id="IPR050955">
    <property type="entry name" value="Plant_Biomass_Hydrol_Est"/>
</dbReference>
<dbReference type="GO" id="GO:0006508">
    <property type="term" value="P:proteolysis"/>
    <property type="evidence" value="ECO:0007669"/>
    <property type="project" value="InterPro"/>
</dbReference>
<dbReference type="InterPro" id="IPR029058">
    <property type="entry name" value="AB_hydrolase_fold"/>
</dbReference>
<feature type="signal peptide" evidence="2">
    <location>
        <begin position="1"/>
        <end position="23"/>
    </location>
</feature>